<gene>
    <name evidence="3" type="ORF">E2L05_19015</name>
</gene>
<feature type="region of interest" description="Disordered" evidence="1">
    <location>
        <begin position="1"/>
        <end position="51"/>
    </location>
</feature>
<dbReference type="OrthoDB" id="7656008at2"/>
<organism evidence="3 4">
    <name type="scientific">Meridianimarinicoccus aquatilis</name>
    <dbReference type="NCBI Taxonomy" id="2552766"/>
    <lineage>
        <taxon>Bacteria</taxon>
        <taxon>Pseudomonadati</taxon>
        <taxon>Pseudomonadota</taxon>
        <taxon>Alphaproteobacteria</taxon>
        <taxon>Rhodobacterales</taxon>
        <taxon>Paracoccaceae</taxon>
        <taxon>Meridianimarinicoccus</taxon>
    </lineage>
</organism>
<dbReference type="AlphaFoldDB" id="A0A4R6AKC3"/>
<dbReference type="SUPFAM" id="SSF110849">
    <property type="entry name" value="ParB/Sulfiredoxin"/>
    <property type="match status" value="1"/>
</dbReference>
<dbReference type="InterPro" id="IPR036086">
    <property type="entry name" value="ParB/Sulfiredoxin_sf"/>
</dbReference>
<reference evidence="3 4" key="1">
    <citation type="submission" date="2019-03" db="EMBL/GenBank/DDBJ databases">
        <title>Rhodobacteraceae bacterium SM1902, a new member of the family Rhodobacteraceae isolated from Yantai.</title>
        <authorList>
            <person name="Sun Y."/>
        </authorList>
    </citation>
    <scope>NUCLEOTIDE SEQUENCE [LARGE SCALE GENOMIC DNA]</scope>
    <source>
        <strain evidence="3 4">SM1902</strain>
    </source>
</reference>
<dbReference type="CDD" id="cd16405">
    <property type="entry name" value="RepB_like_N"/>
    <property type="match status" value="1"/>
</dbReference>
<evidence type="ECO:0000313" key="3">
    <source>
        <dbReference type="EMBL" id="TDL83835.1"/>
    </source>
</evidence>
<dbReference type="Pfam" id="PF02195">
    <property type="entry name" value="ParB_N"/>
    <property type="match status" value="1"/>
</dbReference>
<dbReference type="EMBL" id="SMZO01000080">
    <property type="protein sequence ID" value="TDL83835.1"/>
    <property type="molecule type" value="Genomic_DNA"/>
</dbReference>
<accession>A0A4R6AKC3</accession>
<protein>
    <submittedName>
        <fullName evidence="3">Chromosome partitioning protein ParB</fullName>
    </submittedName>
</protein>
<evidence type="ECO:0000256" key="1">
    <source>
        <dbReference type="SAM" id="MobiDB-lite"/>
    </source>
</evidence>
<dbReference type="Proteomes" id="UP000294562">
    <property type="component" value="Unassembled WGS sequence"/>
</dbReference>
<evidence type="ECO:0000313" key="4">
    <source>
        <dbReference type="Proteomes" id="UP000294562"/>
    </source>
</evidence>
<dbReference type="RefSeq" id="WP_133344468.1">
    <property type="nucleotide sequence ID" value="NZ_SMZO01000080.1"/>
</dbReference>
<feature type="domain" description="ParB-like N-terminal" evidence="2">
    <location>
        <begin position="77"/>
        <end position="144"/>
    </location>
</feature>
<proteinExistence type="predicted"/>
<comment type="caution">
    <text evidence="3">The sequence shown here is derived from an EMBL/GenBank/DDBJ whole genome shotgun (WGS) entry which is preliminary data.</text>
</comment>
<dbReference type="InterPro" id="IPR050336">
    <property type="entry name" value="Chromosome_partition/occlusion"/>
</dbReference>
<dbReference type="PANTHER" id="PTHR33375:SF1">
    <property type="entry name" value="CHROMOSOME-PARTITIONING PROTEIN PARB-RELATED"/>
    <property type="match status" value="1"/>
</dbReference>
<dbReference type="Gene3D" id="3.90.1530.30">
    <property type="match status" value="1"/>
</dbReference>
<dbReference type="PANTHER" id="PTHR33375">
    <property type="entry name" value="CHROMOSOME-PARTITIONING PROTEIN PARB-RELATED"/>
    <property type="match status" value="1"/>
</dbReference>
<name>A0A4R6AKC3_9RHOB</name>
<dbReference type="InterPro" id="IPR003115">
    <property type="entry name" value="ParB_N"/>
</dbReference>
<dbReference type="GO" id="GO:0005694">
    <property type="term" value="C:chromosome"/>
    <property type="evidence" value="ECO:0007669"/>
    <property type="project" value="TreeGrafter"/>
</dbReference>
<evidence type="ECO:0000259" key="2">
    <source>
        <dbReference type="Pfam" id="PF02195"/>
    </source>
</evidence>
<dbReference type="GO" id="GO:0007059">
    <property type="term" value="P:chromosome segregation"/>
    <property type="evidence" value="ECO:0007669"/>
    <property type="project" value="TreeGrafter"/>
</dbReference>
<keyword evidence="4" id="KW-1185">Reference proteome</keyword>
<feature type="compositionally biased region" description="Basic and acidic residues" evidence="1">
    <location>
        <begin position="14"/>
        <end position="25"/>
    </location>
</feature>
<sequence length="364" mass="41082">MSRGKNKFGFDPIEPPKDSAKRERNVGPMGAAVREAAASLQETTEAKIEQRRRNAEDAKAWRSAEAQGRVLVRLLLSEVETTDLPRDRLDLAAVANSDEMEELKASIRMRGQKEPIEVYRDAQGRYQLKKGWRRLTALSQLFTETEDEAFMRVVARVEVASEDQPDRVARYIDMVEENVVREDLTFAEMAQVAIEAARDPQVEGDDAEAMVGRLYASLHKMKRSYIRSFVFLLTELDGAMKWPKDVSRNLGVDLARILKAQPDRTGILRRSLSACAAPEDQAEALTFFVQASQKAKVAAKPSPKERKEKYEFHVGQTKVTARSGECRIVSQRDFTDVPRDRLERAIRAFEAALEPTGNPRVTSL</sequence>
<dbReference type="InterPro" id="IPR037972">
    <property type="entry name" value="RepB_N"/>
</dbReference>